<organism evidence="12 13">
    <name type="scientific">Parachitinimonas caeni</name>
    <dbReference type="NCBI Taxonomy" id="3031301"/>
    <lineage>
        <taxon>Bacteria</taxon>
        <taxon>Pseudomonadati</taxon>
        <taxon>Pseudomonadota</taxon>
        <taxon>Betaproteobacteria</taxon>
        <taxon>Neisseriales</taxon>
        <taxon>Chitinibacteraceae</taxon>
        <taxon>Parachitinimonas</taxon>
    </lineage>
</organism>
<evidence type="ECO:0000256" key="10">
    <source>
        <dbReference type="RuleBase" id="RU364125"/>
    </source>
</evidence>
<keyword evidence="4" id="KW-1003">Cell membrane</keyword>
<keyword evidence="7 10" id="KW-0283">Flagellar rotation</keyword>
<proteinExistence type="inferred from homology"/>
<keyword evidence="12" id="KW-0969">Cilium</keyword>
<keyword evidence="12" id="KW-0966">Cell projection</keyword>
<feature type="region of interest" description="Disordered" evidence="11">
    <location>
        <begin position="62"/>
        <end position="89"/>
    </location>
</feature>
<dbReference type="Proteomes" id="UP001172778">
    <property type="component" value="Unassembled WGS sequence"/>
</dbReference>
<evidence type="ECO:0000256" key="7">
    <source>
        <dbReference type="ARBA" id="ARBA00022779"/>
    </source>
</evidence>
<dbReference type="PANTHER" id="PTHR35091:SF2">
    <property type="entry name" value="FLAGELLAR PROTEIN FLIL"/>
    <property type="match status" value="1"/>
</dbReference>
<comment type="subcellular location">
    <subcellularLocation>
        <location evidence="10">Cell inner membrane</location>
    </subcellularLocation>
    <subcellularLocation>
        <location evidence="2">Cell membrane</location>
        <topology evidence="2">Single-pass membrane protein</topology>
    </subcellularLocation>
</comment>
<comment type="caution">
    <text evidence="12">The sequence shown here is derived from an EMBL/GenBank/DDBJ whole genome shotgun (WGS) entry which is preliminary data.</text>
</comment>
<feature type="transmembrane region" description="Helical" evidence="10">
    <location>
        <begin position="27"/>
        <end position="52"/>
    </location>
</feature>
<protein>
    <recommendedName>
        <fullName evidence="10">Flagellar protein FliL</fullName>
    </recommendedName>
</protein>
<reference evidence="12" key="1">
    <citation type="submission" date="2023-03" db="EMBL/GenBank/DDBJ databases">
        <title>Chitinimonas shenzhenensis gen. nov., sp. nov., a novel member of family Burkholderiaceae isolated from activated sludge collected in Shen Zhen, China.</title>
        <authorList>
            <person name="Wang X."/>
        </authorList>
    </citation>
    <scope>NUCLEOTIDE SEQUENCE</scope>
    <source>
        <strain evidence="12">DQS-5</strain>
    </source>
</reference>
<evidence type="ECO:0000313" key="12">
    <source>
        <dbReference type="EMBL" id="MDK2123789.1"/>
    </source>
</evidence>
<keyword evidence="8 10" id="KW-1133">Transmembrane helix</keyword>
<evidence type="ECO:0000256" key="4">
    <source>
        <dbReference type="ARBA" id="ARBA00022475"/>
    </source>
</evidence>
<keyword evidence="10" id="KW-0997">Cell inner membrane</keyword>
<evidence type="ECO:0000313" key="13">
    <source>
        <dbReference type="Proteomes" id="UP001172778"/>
    </source>
</evidence>
<dbReference type="EMBL" id="JARRAF010000006">
    <property type="protein sequence ID" value="MDK2123789.1"/>
    <property type="molecule type" value="Genomic_DNA"/>
</dbReference>
<dbReference type="Pfam" id="PF03748">
    <property type="entry name" value="FliL"/>
    <property type="match status" value="1"/>
</dbReference>
<evidence type="ECO:0000256" key="9">
    <source>
        <dbReference type="ARBA" id="ARBA00023136"/>
    </source>
</evidence>
<sequence length="191" mass="20240">MAEAKKAAPAPAAAAEAAPAGKSKKNLVLYIVIALLTLVILVGGGVGAVLFLTMGTNTAAEDPAAAHDEESGGKEHKKEKKSKKKGGDHAPIFEKLDTFTVNLSGGSTVLQTEIHVELDDEKMKETIKGYTPKLRSEIILLMSSKKPEDVSTTEGKVKLQAELKEKINKVLGAGEDDDGVKSVQFNSFIVQ</sequence>
<keyword evidence="13" id="KW-1185">Reference proteome</keyword>
<name>A0ABT7DVD5_9NEIS</name>
<dbReference type="RefSeq" id="WP_284100093.1">
    <property type="nucleotide sequence ID" value="NZ_JARRAF010000006.1"/>
</dbReference>
<evidence type="ECO:0000256" key="8">
    <source>
        <dbReference type="ARBA" id="ARBA00022989"/>
    </source>
</evidence>
<feature type="compositionally biased region" description="Basic and acidic residues" evidence="11">
    <location>
        <begin position="64"/>
        <end position="76"/>
    </location>
</feature>
<keyword evidence="9 10" id="KW-0472">Membrane</keyword>
<evidence type="ECO:0000256" key="5">
    <source>
        <dbReference type="ARBA" id="ARBA00022500"/>
    </source>
</evidence>
<evidence type="ECO:0000256" key="2">
    <source>
        <dbReference type="ARBA" id="ARBA00004162"/>
    </source>
</evidence>
<evidence type="ECO:0000256" key="11">
    <source>
        <dbReference type="SAM" id="MobiDB-lite"/>
    </source>
</evidence>
<comment type="similarity">
    <text evidence="3 10">Belongs to the FliL family.</text>
</comment>
<keyword evidence="5 10" id="KW-0145">Chemotaxis</keyword>
<keyword evidence="6 10" id="KW-0812">Transmembrane</keyword>
<evidence type="ECO:0000256" key="1">
    <source>
        <dbReference type="ARBA" id="ARBA00002254"/>
    </source>
</evidence>
<evidence type="ECO:0000256" key="6">
    <source>
        <dbReference type="ARBA" id="ARBA00022692"/>
    </source>
</evidence>
<dbReference type="PANTHER" id="PTHR35091">
    <property type="entry name" value="FLAGELLAR PROTEIN FLIL"/>
    <property type="match status" value="1"/>
</dbReference>
<dbReference type="InterPro" id="IPR005503">
    <property type="entry name" value="FliL"/>
</dbReference>
<comment type="function">
    <text evidence="1 10">Controls the rotational direction of flagella during chemotaxis.</text>
</comment>
<accession>A0ABT7DVD5</accession>
<keyword evidence="12" id="KW-0282">Flagellum</keyword>
<evidence type="ECO:0000256" key="3">
    <source>
        <dbReference type="ARBA" id="ARBA00008281"/>
    </source>
</evidence>
<gene>
    <name evidence="12" type="ORF">PZA18_06975</name>
</gene>